<protein>
    <submittedName>
        <fullName evidence="1">Uncharacterized protein</fullName>
    </submittedName>
</protein>
<evidence type="ECO:0000313" key="1">
    <source>
        <dbReference type="EMBL" id="MCU6695561.1"/>
    </source>
</evidence>
<accession>A0ABT2RTD1</accession>
<dbReference type="Proteomes" id="UP001652461">
    <property type="component" value="Unassembled WGS sequence"/>
</dbReference>
<keyword evidence="2" id="KW-1185">Reference proteome</keyword>
<evidence type="ECO:0000313" key="2">
    <source>
        <dbReference type="Proteomes" id="UP001652461"/>
    </source>
</evidence>
<sequence>MKILVSVLMWRENMFQLFHKAEKKKSFDAVVKDEKRKNTESWYNDIFEKVASVYLNLPVTENEMTRKYPGEILCENIATVPENIDLEVAMSLFRKDGVATKLDDQGRLFLVYRAKEVAASC</sequence>
<reference evidence="1 2" key="1">
    <citation type="journal article" date="2021" name="ISME Commun">
        <title>Automated analysis of genomic sequences facilitates high-throughput and comprehensive description of bacteria.</title>
        <authorList>
            <person name="Hitch T.C.A."/>
        </authorList>
    </citation>
    <scope>NUCLEOTIDE SEQUENCE [LARGE SCALE GENOMIC DNA]</scope>
    <source>
        <strain evidence="1 2">Sanger_04</strain>
    </source>
</reference>
<gene>
    <name evidence="1" type="ORF">OCV63_01455</name>
</gene>
<organism evidence="1 2">
    <name type="scientific">Laedolimicola ammoniilytica</name>
    <dbReference type="NCBI Taxonomy" id="2981771"/>
    <lineage>
        <taxon>Bacteria</taxon>
        <taxon>Bacillati</taxon>
        <taxon>Bacillota</taxon>
        <taxon>Clostridia</taxon>
        <taxon>Lachnospirales</taxon>
        <taxon>Lachnospiraceae</taxon>
        <taxon>Laedolimicola</taxon>
    </lineage>
</organism>
<comment type="caution">
    <text evidence="1">The sequence shown here is derived from an EMBL/GenBank/DDBJ whole genome shotgun (WGS) entry which is preliminary data.</text>
</comment>
<name>A0ABT2RTD1_9FIRM</name>
<proteinExistence type="predicted"/>
<dbReference type="EMBL" id="JAOQKC010000002">
    <property type="protein sequence ID" value="MCU6695561.1"/>
    <property type="molecule type" value="Genomic_DNA"/>
</dbReference>
<dbReference type="RefSeq" id="WP_158361637.1">
    <property type="nucleotide sequence ID" value="NZ_JAOQKC010000002.1"/>
</dbReference>